<proteinExistence type="predicted"/>
<dbReference type="Pfam" id="PF05973">
    <property type="entry name" value="Gp49"/>
    <property type="match status" value="1"/>
</dbReference>
<evidence type="ECO:0000313" key="1">
    <source>
        <dbReference type="EMBL" id="ACZ12603.1"/>
    </source>
</evidence>
<dbReference type="AlphaFoldDB" id="D1B3D3"/>
<protein>
    <recommendedName>
        <fullName evidence="3">Type II toxin-antitoxin system RelE/ParE family toxin</fullName>
    </recommendedName>
</protein>
<dbReference type="EMBL" id="CP001816">
    <property type="protein sequence ID" value="ACZ12603.1"/>
    <property type="molecule type" value="Genomic_DNA"/>
</dbReference>
<dbReference type="KEGG" id="sdl:Sdel_1587"/>
<sequence>MYTVEFVELETKKPFAEFIATLEKNEVAKVFASIDKFIELKNTALPVGENLSKKLDEGIFEIRVSLPNKIVRNLYYYVSGQKIIITHGFVKKSQKTPSSEIVKAKELRRQYNERMAYE</sequence>
<dbReference type="HOGENOM" id="CLU_122734_1_0_7"/>
<reference evidence="2" key="1">
    <citation type="submission" date="2009-11" db="EMBL/GenBank/DDBJ databases">
        <title>The complete genome of Sulfurospirillum deleyianum DSM 6946.</title>
        <authorList>
            <consortium name="US DOE Joint Genome Institute (JGI-PGF)"/>
            <person name="Lucas S."/>
            <person name="Copeland A."/>
            <person name="Lapidus A."/>
            <person name="Glavina del Rio T."/>
            <person name="Dalin E."/>
            <person name="Tice H."/>
            <person name="Bruce D."/>
            <person name="Goodwin L."/>
            <person name="Pitluck S."/>
            <person name="Kyrpides N."/>
            <person name="Mavromatis K."/>
            <person name="Ivanova N."/>
            <person name="Ovchinnikova G."/>
            <person name="Munk A.C."/>
            <person name="Lu M."/>
            <person name="Brettin T."/>
            <person name="Detter J.C."/>
            <person name="Han C."/>
            <person name="Tapia R."/>
            <person name="Larimer F."/>
            <person name="Land M."/>
            <person name="Hauser L."/>
            <person name="Markowitz V."/>
            <person name="Cheng J.F."/>
            <person name="Hugenholtz P."/>
            <person name="Woyke T."/>
            <person name="Wu D."/>
            <person name="Aumann P."/>
            <person name="Schneider S."/>
            <person name="Lang E."/>
            <person name="Spring S."/>
            <person name="Klenk H.P."/>
            <person name="Eisen J.A."/>
        </authorList>
    </citation>
    <scope>NUCLEOTIDE SEQUENCE [LARGE SCALE GENOMIC DNA]</scope>
    <source>
        <strain evidence="2">ATCC 51133 / DSM 6946 / 5175</strain>
    </source>
</reference>
<evidence type="ECO:0008006" key="3">
    <source>
        <dbReference type="Google" id="ProtNLM"/>
    </source>
</evidence>
<dbReference type="RefSeq" id="WP_012857353.1">
    <property type="nucleotide sequence ID" value="NC_013512.1"/>
</dbReference>
<gene>
    <name evidence="1" type="ordered locus">Sdel_1587</name>
</gene>
<dbReference type="OrthoDB" id="3233388at2"/>
<dbReference type="Proteomes" id="UP000002222">
    <property type="component" value="Chromosome"/>
</dbReference>
<dbReference type="InterPro" id="IPR009241">
    <property type="entry name" value="HigB-like"/>
</dbReference>
<name>D1B3D3_SULD5</name>
<accession>D1B3D3</accession>
<reference evidence="1 2" key="2">
    <citation type="journal article" date="2010" name="Stand. Genomic Sci.">
        <title>Complete genome sequence of Sulfurospirillum deleyianum type strain (5175).</title>
        <authorList>
            <person name="Sikorski J."/>
            <person name="Lapidus A."/>
            <person name="Copeland A."/>
            <person name="Glavina Del Rio T."/>
            <person name="Nolan M."/>
            <person name="Lucas S."/>
            <person name="Chen F."/>
            <person name="Tice H."/>
            <person name="Cheng J.F."/>
            <person name="Saunders E."/>
            <person name="Bruce D."/>
            <person name="Goodwin L."/>
            <person name="Pitluck S."/>
            <person name="Ovchinnikova G."/>
            <person name="Pati A."/>
            <person name="Ivanova N."/>
            <person name="Mavromatis K."/>
            <person name="Chen A."/>
            <person name="Palaniappan K."/>
            <person name="Chain P."/>
            <person name="Land M."/>
            <person name="Hauser L."/>
            <person name="Chang Y.J."/>
            <person name="Jeffries C.D."/>
            <person name="Brettin T."/>
            <person name="Detter J.C."/>
            <person name="Han C."/>
            <person name="Rohde M."/>
            <person name="Lang E."/>
            <person name="Spring S."/>
            <person name="Goker M."/>
            <person name="Bristow J."/>
            <person name="Eisen J.A."/>
            <person name="Markowitz V."/>
            <person name="Hugenholtz P."/>
            <person name="Kyrpides N.C."/>
            <person name="Klenk H.P."/>
        </authorList>
    </citation>
    <scope>NUCLEOTIDE SEQUENCE [LARGE SCALE GENOMIC DNA]</scope>
    <source>
        <strain evidence="2">ATCC 51133 / DSM 6946 / 5175</strain>
    </source>
</reference>
<dbReference type="STRING" id="525898.Sdel_1587"/>
<dbReference type="eggNOG" id="COG4679">
    <property type="taxonomic scope" value="Bacteria"/>
</dbReference>
<organism evidence="1 2">
    <name type="scientific">Sulfurospirillum deleyianum (strain ATCC 51133 / DSM 6946 / 5175)</name>
    <dbReference type="NCBI Taxonomy" id="525898"/>
    <lineage>
        <taxon>Bacteria</taxon>
        <taxon>Pseudomonadati</taxon>
        <taxon>Campylobacterota</taxon>
        <taxon>Epsilonproteobacteria</taxon>
        <taxon>Campylobacterales</taxon>
        <taxon>Sulfurospirillaceae</taxon>
        <taxon>Sulfurospirillum</taxon>
    </lineage>
</organism>
<evidence type="ECO:0000313" key="2">
    <source>
        <dbReference type="Proteomes" id="UP000002222"/>
    </source>
</evidence>
<keyword evidence="2" id="KW-1185">Reference proteome</keyword>